<dbReference type="Proteomes" id="UP000463939">
    <property type="component" value="Chromosome"/>
</dbReference>
<protein>
    <submittedName>
        <fullName evidence="1">Uncharacterized protein</fullName>
    </submittedName>
</protein>
<dbReference type="RefSeq" id="WP_162085947.1">
    <property type="nucleotide sequence ID" value="NZ_AP021881.1"/>
</dbReference>
<gene>
    <name evidence="1" type="ORF">SFSGTM_29990</name>
</gene>
<accession>A0A809RTR6</accession>
<dbReference type="KEGG" id="sniv:SFSGTM_29990"/>
<reference evidence="2" key="1">
    <citation type="submission" date="2019-11" db="EMBL/GenBank/DDBJ databases">
        <title>Isolation and characterization of a novel species in the genus Sulfuriferula.</title>
        <authorList>
            <person name="Mochizuki J."/>
            <person name="Kojima H."/>
            <person name="Fukui M."/>
        </authorList>
    </citation>
    <scope>NUCLEOTIDE SEQUENCE [LARGE SCALE GENOMIC DNA]</scope>
    <source>
        <strain evidence="2">SGTM</strain>
    </source>
</reference>
<dbReference type="EMBL" id="AP021881">
    <property type="protein sequence ID" value="BBP02291.1"/>
    <property type="molecule type" value="Genomic_DNA"/>
</dbReference>
<name>A0A809RTR6_9PROT</name>
<keyword evidence="2" id="KW-1185">Reference proteome</keyword>
<proteinExistence type="predicted"/>
<organism evidence="1 2">
    <name type="scientific">Sulfuriferula nivalis</name>
    <dbReference type="NCBI Taxonomy" id="2675298"/>
    <lineage>
        <taxon>Bacteria</taxon>
        <taxon>Pseudomonadati</taxon>
        <taxon>Pseudomonadota</taxon>
        <taxon>Betaproteobacteria</taxon>
        <taxon>Nitrosomonadales</taxon>
        <taxon>Sulfuricellaceae</taxon>
        <taxon>Sulfuriferula</taxon>
    </lineage>
</organism>
<evidence type="ECO:0000313" key="2">
    <source>
        <dbReference type="Proteomes" id="UP000463939"/>
    </source>
</evidence>
<sequence>MAGLDAYEQVSIVANAPAEMKGKVHRFEIRSELDGVSDGFGRRLLAKLEDDLGAKLIGGQGDIIRIAYHDRYLNAPLPAALLLDFISALKMAYKDRWSVRSVELVVAPFQEERGGFNRPMYVYHNWPNVPDRTSAISAAFDYCGMDSVLHSMDKRDAMHARFLEIETDDRHLTKIWLDQGFSYWQAQSPYRQNLRFPFAGEPNEQGQTIAKFSVDLAGQTFPTYLFVEQ</sequence>
<evidence type="ECO:0000313" key="1">
    <source>
        <dbReference type="EMBL" id="BBP02291.1"/>
    </source>
</evidence>
<dbReference type="AlphaFoldDB" id="A0A809RTR6"/>